<proteinExistence type="predicted"/>
<dbReference type="EMBL" id="CP092877">
    <property type="protein sequence ID" value="UYV77897.1"/>
    <property type="molecule type" value="Genomic_DNA"/>
</dbReference>
<gene>
    <name evidence="2" type="ORF">LAZ67_15002721</name>
</gene>
<feature type="region of interest" description="Disordered" evidence="1">
    <location>
        <begin position="174"/>
        <end position="197"/>
    </location>
</feature>
<protein>
    <submittedName>
        <fullName evidence="2">Uncharacterized protein</fullName>
    </submittedName>
</protein>
<keyword evidence="3" id="KW-1185">Reference proteome</keyword>
<accession>A0ABY6LCE1</accession>
<evidence type="ECO:0000313" key="3">
    <source>
        <dbReference type="Proteomes" id="UP001235939"/>
    </source>
</evidence>
<name>A0ABY6LCE1_9ARAC</name>
<evidence type="ECO:0000313" key="2">
    <source>
        <dbReference type="EMBL" id="UYV77897.1"/>
    </source>
</evidence>
<reference evidence="2 3" key="1">
    <citation type="submission" date="2022-01" db="EMBL/GenBank/DDBJ databases">
        <title>A chromosomal length assembly of Cordylochernes scorpioides.</title>
        <authorList>
            <person name="Zeh D."/>
            <person name="Zeh J."/>
        </authorList>
    </citation>
    <scope>NUCLEOTIDE SEQUENCE [LARGE SCALE GENOMIC DNA]</scope>
    <source>
        <strain evidence="2">IN4F17</strain>
        <tissue evidence="2">Whole Body</tissue>
    </source>
</reference>
<evidence type="ECO:0000256" key="1">
    <source>
        <dbReference type="SAM" id="MobiDB-lite"/>
    </source>
</evidence>
<dbReference type="Proteomes" id="UP001235939">
    <property type="component" value="Chromosome 15"/>
</dbReference>
<organism evidence="2 3">
    <name type="scientific">Cordylochernes scorpioides</name>
    <dbReference type="NCBI Taxonomy" id="51811"/>
    <lineage>
        <taxon>Eukaryota</taxon>
        <taxon>Metazoa</taxon>
        <taxon>Ecdysozoa</taxon>
        <taxon>Arthropoda</taxon>
        <taxon>Chelicerata</taxon>
        <taxon>Arachnida</taxon>
        <taxon>Pseudoscorpiones</taxon>
        <taxon>Cheliferoidea</taxon>
        <taxon>Chernetidae</taxon>
        <taxon>Cordylochernes</taxon>
    </lineage>
</organism>
<sequence length="197" mass="22502">MKIAAFSFTEWITEGKESQHETPEKTVFNIKTGSSYTIDKMTGECQFHKNEFAPRLRMPDKSHLAFDNPELFVEGLGFYKADTINDDRGYRTIVYEKQAEDFFMGSDYRYPKASITRYYLEDDTHSVREPGTDNIPSKIVLKLKSADGMADLTPKEMAASDMRNKHHVQPLLTWSTNAPHPVSLDQEPLQGTINRAS</sequence>